<evidence type="ECO:0000256" key="1">
    <source>
        <dbReference type="ARBA" id="ARBA00022630"/>
    </source>
</evidence>
<comment type="caution">
    <text evidence="6">The sequence shown here is derived from an EMBL/GenBank/DDBJ whole genome shotgun (WGS) entry which is preliminary data.</text>
</comment>
<dbReference type="Gene3D" id="3.20.20.30">
    <property type="entry name" value="Luciferase-like domain"/>
    <property type="match status" value="1"/>
</dbReference>
<protein>
    <submittedName>
        <fullName evidence="6">LLM class flavin-dependent oxidoreductase</fullName>
    </submittedName>
</protein>
<accession>A0A7X2J0G7</accession>
<evidence type="ECO:0000256" key="3">
    <source>
        <dbReference type="ARBA" id="ARBA00023002"/>
    </source>
</evidence>
<keyword evidence="2" id="KW-0288">FMN</keyword>
<dbReference type="EMBL" id="WKKI01000026">
    <property type="protein sequence ID" value="MRX73075.1"/>
    <property type="molecule type" value="Genomic_DNA"/>
</dbReference>
<proteinExistence type="predicted"/>
<dbReference type="RefSeq" id="WP_154308378.1">
    <property type="nucleotide sequence ID" value="NZ_WKKI01000026.1"/>
</dbReference>
<dbReference type="AlphaFoldDB" id="A0A7X2J0G7"/>
<keyword evidence="1" id="KW-0285">Flavoprotein</keyword>
<evidence type="ECO:0000256" key="2">
    <source>
        <dbReference type="ARBA" id="ARBA00022643"/>
    </source>
</evidence>
<dbReference type="GO" id="GO:0008726">
    <property type="term" value="F:alkanesulfonate monooxygenase activity"/>
    <property type="evidence" value="ECO:0007669"/>
    <property type="project" value="TreeGrafter"/>
</dbReference>
<dbReference type="OrthoDB" id="9814695at2"/>
<keyword evidence="4" id="KW-0503">Monooxygenase</keyword>
<sequence>MKVYWFLPTAGDGRYLGTSEGERSSSIGYLKQVAIACDENGFEGILVPTGRRCEDAWVLASNLAGETEKLKFLVAMRPGLMSPALSARMAATLDRISNGRVLLNVVQGGNPIELAGEGLHLTRDDRYKMADEFLTVWRNMFTEKSVNFQGDFLHIEGGGLDHFPVQKPYPPLFLGGASRAAQEVAARNVDVFLTWGEPVDIVEKRIAEVKQLAKKEGRELQYGLRIHVIVRETEREAWEAAESLIKYVDEDIIEETRKKFSVFDSKAQTEMTSLSMNHANSLQIRKGLWAGIGLVREGAGTALVGDPDQVLSYMKEYQKAGISHFILSGYPHLEEAYRVGELLLPRLKDS</sequence>
<dbReference type="NCBIfam" id="NF001939">
    <property type="entry name" value="PRK00719.1"/>
    <property type="match status" value="1"/>
</dbReference>
<gene>
    <name evidence="6" type="ORF">GJU40_13080</name>
</gene>
<feature type="domain" description="Luciferase-like" evidence="5">
    <location>
        <begin position="1"/>
        <end position="324"/>
    </location>
</feature>
<organism evidence="6 7">
    <name type="scientific">Metabacillus lacus</name>
    <dbReference type="NCBI Taxonomy" id="1983721"/>
    <lineage>
        <taxon>Bacteria</taxon>
        <taxon>Bacillati</taxon>
        <taxon>Bacillota</taxon>
        <taxon>Bacilli</taxon>
        <taxon>Bacillales</taxon>
        <taxon>Bacillaceae</taxon>
        <taxon>Metabacillus</taxon>
    </lineage>
</organism>
<dbReference type="PANTHER" id="PTHR42847">
    <property type="entry name" value="ALKANESULFONATE MONOOXYGENASE"/>
    <property type="match status" value="1"/>
</dbReference>
<evidence type="ECO:0000313" key="6">
    <source>
        <dbReference type="EMBL" id="MRX73075.1"/>
    </source>
</evidence>
<reference evidence="6 7" key="1">
    <citation type="submission" date="2019-11" db="EMBL/GenBank/DDBJ databases">
        <title>Bacillus lacus genome.</title>
        <authorList>
            <person name="Allen C.J."/>
            <person name="Newman J.D."/>
        </authorList>
    </citation>
    <scope>NUCLEOTIDE SEQUENCE [LARGE SCALE GENOMIC DNA]</scope>
    <source>
        <strain evidence="6 7">KCTC 33946</strain>
    </source>
</reference>
<keyword evidence="3" id="KW-0560">Oxidoreductase</keyword>
<dbReference type="SUPFAM" id="SSF51679">
    <property type="entry name" value="Bacterial luciferase-like"/>
    <property type="match status" value="1"/>
</dbReference>
<dbReference type="PANTHER" id="PTHR42847:SF4">
    <property type="entry name" value="ALKANESULFONATE MONOOXYGENASE-RELATED"/>
    <property type="match status" value="1"/>
</dbReference>
<name>A0A7X2J0G7_9BACI</name>
<dbReference type="InterPro" id="IPR036661">
    <property type="entry name" value="Luciferase-like_sf"/>
</dbReference>
<dbReference type="InterPro" id="IPR011251">
    <property type="entry name" value="Luciferase-like_dom"/>
</dbReference>
<evidence type="ECO:0000313" key="7">
    <source>
        <dbReference type="Proteomes" id="UP000448867"/>
    </source>
</evidence>
<evidence type="ECO:0000259" key="5">
    <source>
        <dbReference type="Pfam" id="PF00296"/>
    </source>
</evidence>
<dbReference type="GO" id="GO:0046306">
    <property type="term" value="P:alkanesulfonate catabolic process"/>
    <property type="evidence" value="ECO:0007669"/>
    <property type="project" value="TreeGrafter"/>
</dbReference>
<dbReference type="Proteomes" id="UP000448867">
    <property type="component" value="Unassembled WGS sequence"/>
</dbReference>
<dbReference type="Pfam" id="PF00296">
    <property type="entry name" value="Bac_luciferase"/>
    <property type="match status" value="1"/>
</dbReference>
<dbReference type="InterPro" id="IPR050172">
    <property type="entry name" value="SsuD_RutA_monooxygenase"/>
</dbReference>
<dbReference type="CDD" id="cd01094">
    <property type="entry name" value="Alkanesulfonate_monoxygenase"/>
    <property type="match status" value="1"/>
</dbReference>
<evidence type="ECO:0000256" key="4">
    <source>
        <dbReference type="ARBA" id="ARBA00023033"/>
    </source>
</evidence>
<keyword evidence="7" id="KW-1185">Reference proteome</keyword>